<evidence type="ECO:0000259" key="5">
    <source>
        <dbReference type="SMART" id="SM00547"/>
    </source>
</evidence>
<dbReference type="PANTHER" id="PTHR15326:SF2">
    <property type="entry name" value="PROTEIN TAMOZHENNIC"/>
    <property type="match status" value="1"/>
</dbReference>
<feature type="compositionally biased region" description="Polar residues" evidence="4">
    <location>
        <begin position="363"/>
        <end position="381"/>
    </location>
</feature>
<feature type="domain" description="RanBP2-type" evidence="5">
    <location>
        <begin position="626"/>
        <end position="650"/>
    </location>
</feature>
<reference evidence="6" key="1">
    <citation type="submission" date="2021-04" db="EMBL/GenBank/DDBJ databases">
        <authorList>
            <consortium name="Molecular Ecology Group"/>
        </authorList>
    </citation>
    <scope>NUCLEOTIDE SEQUENCE</scope>
</reference>
<dbReference type="InterPro" id="IPR048839">
    <property type="entry name" value="SPATA2_PUB-like"/>
</dbReference>
<protein>
    <recommendedName>
        <fullName evidence="5">RanBP2-type domain-containing protein</fullName>
    </recommendedName>
</protein>
<evidence type="ECO:0000256" key="1">
    <source>
        <dbReference type="ARBA" id="ARBA00022723"/>
    </source>
</evidence>
<accession>A0A8S3Z2S8</accession>
<keyword evidence="3" id="KW-0862">Zinc</keyword>
<evidence type="ECO:0000256" key="3">
    <source>
        <dbReference type="ARBA" id="ARBA00022833"/>
    </source>
</evidence>
<feature type="region of interest" description="Disordered" evidence="4">
    <location>
        <begin position="559"/>
        <end position="581"/>
    </location>
</feature>
<sequence>MEAIQQARKLFLKCHIHQTSLKDSDKQQLGRDIQRFISIAIKEATSKDLFENTLILEMLKAALKQQAQKELPDVMPLARAFQGLEKYFFLLVEQPWKAELKEIKMYGGFYRTRIKSVLPDCESIFEHAGYMVLHDSCTMVHRGQVNKNFLLLLAFDCRVGQVVCETIAEHYNKVKGLSMSMEDAIGNILRDEYSRDKLAPKYAYPQGNGLIMNTSLNSHVAPPALPKREPTGNSSNMRYNVAYESDVVYSNSSANVFDKTGIAFPPKSPCRTSDLYLSVLAQSPVTPVNPDRFTYLDVLGKENLRNLPQGTSDDHMIESLRHLNMKDIPRPQGIDSWKQFSGYGGDSRIGTASNQLSLANPASFSVSGSQQSGAAPAQSNFKPAPSIDEGIEQDLSTSKVYPHSAKYTSMGGHQVVPSKHSASHQQVSFDQGYRTVTPESIYSPCSAGFLQTVYHPPSVAADCPGAHSNSLVARHNAPPPIPSRALKPKSVKDEEAVLQSKMYPSVPQYFSQPPGVSHLQREVVLSRPPLSAPGYSTLPRCYNVEPVLRRERLMLGKTNSLNPIDPPSVPLPHPSASGRTVRSMDMTSTHWECQSCRTLNVASSICFACSASRLGPEVISPTTGETKLSCSSCTFANSLDKTHCEMCGSKLPGRFTLV</sequence>
<gene>
    <name evidence="6" type="ORF">CUNI_LOCUS6504</name>
</gene>
<dbReference type="GO" id="GO:0008270">
    <property type="term" value="F:zinc ion binding"/>
    <property type="evidence" value="ECO:0007669"/>
    <property type="project" value="UniProtKB-KW"/>
</dbReference>
<evidence type="ECO:0000256" key="4">
    <source>
        <dbReference type="SAM" id="MobiDB-lite"/>
    </source>
</evidence>
<keyword evidence="7" id="KW-1185">Reference proteome</keyword>
<evidence type="ECO:0000313" key="6">
    <source>
        <dbReference type="EMBL" id="CAG5120946.1"/>
    </source>
</evidence>
<keyword evidence="1" id="KW-0479">Metal-binding</keyword>
<dbReference type="Gene3D" id="1.20.58.2190">
    <property type="match status" value="1"/>
</dbReference>
<dbReference type="EMBL" id="CAJHNH020000999">
    <property type="protein sequence ID" value="CAG5120946.1"/>
    <property type="molecule type" value="Genomic_DNA"/>
</dbReference>
<dbReference type="InterPro" id="IPR001876">
    <property type="entry name" value="Znf_RanBP2"/>
</dbReference>
<dbReference type="GO" id="GO:0005737">
    <property type="term" value="C:cytoplasm"/>
    <property type="evidence" value="ECO:0007669"/>
    <property type="project" value="TreeGrafter"/>
</dbReference>
<comment type="caution">
    <text evidence="6">The sequence shown here is derived from an EMBL/GenBank/DDBJ whole genome shotgun (WGS) entry which is preliminary data.</text>
</comment>
<dbReference type="SMART" id="SM00547">
    <property type="entry name" value="ZnF_RBZ"/>
    <property type="match status" value="2"/>
</dbReference>
<dbReference type="OrthoDB" id="9989817at2759"/>
<evidence type="ECO:0000313" key="7">
    <source>
        <dbReference type="Proteomes" id="UP000678393"/>
    </source>
</evidence>
<feature type="region of interest" description="Disordered" evidence="4">
    <location>
        <begin position="363"/>
        <end position="388"/>
    </location>
</feature>
<dbReference type="Gene3D" id="2.30.30.380">
    <property type="entry name" value="Zn-finger domain of Sec23/24"/>
    <property type="match status" value="1"/>
</dbReference>
<keyword evidence="2" id="KW-0863">Zinc-finger</keyword>
<name>A0A8S3Z2S8_9EUPU</name>
<dbReference type="Pfam" id="PF21388">
    <property type="entry name" value="SPATA2_PUB-like"/>
    <property type="match status" value="1"/>
</dbReference>
<feature type="domain" description="RanBP2-type" evidence="5">
    <location>
        <begin position="589"/>
        <end position="612"/>
    </location>
</feature>
<dbReference type="PANTHER" id="PTHR15326">
    <property type="entry name" value="SPERMATOGENESIS-ASSOCIATED PROTEIN 2/TAMOZHENNIC"/>
    <property type="match status" value="1"/>
</dbReference>
<proteinExistence type="predicted"/>
<feature type="compositionally biased region" description="Pro residues" evidence="4">
    <location>
        <begin position="564"/>
        <end position="573"/>
    </location>
</feature>
<evidence type="ECO:0000256" key="2">
    <source>
        <dbReference type="ARBA" id="ARBA00022771"/>
    </source>
</evidence>
<dbReference type="AlphaFoldDB" id="A0A8S3Z2S8"/>
<feature type="region of interest" description="Disordered" evidence="4">
    <location>
        <begin position="408"/>
        <end position="429"/>
    </location>
</feature>
<dbReference type="Proteomes" id="UP000678393">
    <property type="component" value="Unassembled WGS sequence"/>
</dbReference>
<organism evidence="6 7">
    <name type="scientific">Candidula unifasciata</name>
    <dbReference type="NCBI Taxonomy" id="100452"/>
    <lineage>
        <taxon>Eukaryota</taxon>
        <taxon>Metazoa</taxon>
        <taxon>Spiralia</taxon>
        <taxon>Lophotrochozoa</taxon>
        <taxon>Mollusca</taxon>
        <taxon>Gastropoda</taxon>
        <taxon>Heterobranchia</taxon>
        <taxon>Euthyneura</taxon>
        <taxon>Panpulmonata</taxon>
        <taxon>Eupulmonata</taxon>
        <taxon>Stylommatophora</taxon>
        <taxon>Helicina</taxon>
        <taxon>Helicoidea</taxon>
        <taxon>Geomitridae</taxon>
        <taxon>Candidula</taxon>
    </lineage>
</organism>